<gene>
    <name evidence="1" type="ORF">SAMN04488029_1061</name>
</gene>
<dbReference type="Proteomes" id="UP000192472">
    <property type="component" value="Unassembled WGS sequence"/>
</dbReference>
<proteinExistence type="predicted"/>
<evidence type="ECO:0000313" key="2">
    <source>
        <dbReference type="Proteomes" id="UP000192472"/>
    </source>
</evidence>
<organism evidence="1 2">
    <name type="scientific">Reichenbachiella faecimaris</name>
    <dbReference type="NCBI Taxonomy" id="692418"/>
    <lineage>
        <taxon>Bacteria</taxon>
        <taxon>Pseudomonadati</taxon>
        <taxon>Bacteroidota</taxon>
        <taxon>Cytophagia</taxon>
        <taxon>Cytophagales</taxon>
        <taxon>Reichenbachiellaceae</taxon>
        <taxon>Reichenbachiella</taxon>
    </lineage>
</organism>
<name>A0A1W2G7Q2_REIFA</name>
<dbReference type="Gene3D" id="3.30.70.100">
    <property type="match status" value="1"/>
</dbReference>
<accession>A0A1W2G7Q2</accession>
<keyword evidence="2" id="KW-1185">Reference proteome</keyword>
<reference evidence="1 2" key="1">
    <citation type="submission" date="2017-04" db="EMBL/GenBank/DDBJ databases">
        <authorList>
            <person name="Afonso C.L."/>
            <person name="Miller P.J."/>
            <person name="Scott M.A."/>
            <person name="Spackman E."/>
            <person name="Goraichik I."/>
            <person name="Dimitrov K.M."/>
            <person name="Suarez D.L."/>
            <person name="Swayne D.E."/>
        </authorList>
    </citation>
    <scope>NUCLEOTIDE SEQUENCE [LARGE SCALE GENOMIC DNA]</scope>
    <source>
        <strain evidence="1 2">DSM 26133</strain>
    </source>
</reference>
<dbReference type="AlphaFoldDB" id="A0A1W2G7Q2"/>
<dbReference type="EMBL" id="FWYF01000001">
    <property type="protein sequence ID" value="SMD32710.1"/>
    <property type="molecule type" value="Genomic_DNA"/>
</dbReference>
<dbReference type="OrthoDB" id="1494351at2"/>
<sequence>MIQDKIVTHQITRQLSASVISTHPSTQLDQPLWAINWFDLKRAWLYDLYNKLVFNHVRKIGAFPVFKARLSKTILDNERLKRDMLLIVQYPQALSFLEMISSTLFQVKSLLRTSSVQHFQFGFMQKLNQESLKPSKLTYKGKLKYMVHICEEGHYKAIESLISHAASLEVFPHFIGQKSAILGLQKEKGKLKTLDFVLSHTLVFSGFDAEALEGLVNSGFYQEFIQSSKFNFIGIFDREI</sequence>
<dbReference type="STRING" id="692418.SAMN04488029_1061"/>
<protein>
    <submittedName>
        <fullName evidence="1">Uncharacterized protein</fullName>
    </submittedName>
</protein>
<dbReference type="RefSeq" id="WP_084371358.1">
    <property type="nucleotide sequence ID" value="NZ_FWYF01000001.1"/>
</dbReference>
<evidence type="ECO:0000313" key="1">
    <source>
        <dbReference type="EMBL" id="SMD32710.1"/>
    </source>
</evidence>